<accession>A0AAI9J3V7</accession>
<evidence type="ECO:0000313" key="1">
    <source>
        <dbReference type="EMBL" id="ETH32123.1"/>
    </source>
</evidence>
<protein>
    <submittedName>
        <fullName evidence="1">Uncharacterized protein</fullName>
    </submittedName>
</protein>
<comment type="caution">
    <text evidence="1">The sequence shown here is derived from an EMBL/GenBank/DDBJ whole genome shotgun (WGS) entry which is preliminary data.</text>
</comment>
<evidence type="ECO:0000313" key="2">
    <source>
        <dbReference type="Proteomes" id="UP000018679"/>
    </source>
</evidence>
<gene>
    <name evidence="1" type="ORF">L566_0129</name>
</gene>
<organism evidence="1 2">
    <name type="scientific">Bordetella pertussis CHLA-26</name>
    <dbReference type="NCBI Taxonomy" id="1331284"/>
    <lineage>
        <taxon>Bacteria</taxon>
        <taxon>Pseudomonadati</taxon>
        <taxon>Pseudomonadota</taxon>
        <taxon>Betaproteobacteria</taxon>
        <taxon>Burkholderiales</taxon>
        <taxon>Alcaligenaceae</taxon>
        <taxon>Bordetella</taxon>
    </lineage>
</organism>
<proteinExistence type="predicted"/>
<dbReference type="AlphaFoldDB" id="A0AAI9J3V7"/>
<sequence length="69" mass="7228">MEIRSILGMDNNGSQYTSARCGVARSAFVAGKRATASRMHNPPCGGLCIASAPGGTRPGVRLPWRRSPA</sequence>
<reference evidence="1 2" key="1">
    <citation type="journal article" date="2013" name="Genome Announc.">
        <title>Genome Sequences of 28 Bordetella pertussis U.S. Outbreak Strains Dating from 2010 to 2012.</title>
        <authorList>
            <person name="Harvill E.T."/>
            <person name="Goodfield L.L."/>
            <person name="Ivanov Y."/>
            <person name="Meyer J.A."/>
            <person name="Newth C."/>
            <person name="Cassiday P."/>
            <person name="Tondella M.L."/>
            <person name="Liao P."/>
            <person name="Zimmerman J."/>
            <person name="Meert K."/>
            <person name="Wessel D."/>
            <person name="Berger J."/>
            <person name="Dean J.M."/>
            <person name="Holubkov R."/>
            <person name="Burr J."/>
            <person name="Liu T."/>
            <person name="Brinkac L."/>
            <person name="Kim M."/>
            <person name="Losada L."/>
        </authorList>
    </citation>
    <scope>NUCLEOTIDE SEQUENCE [LARGE SCALE GENOMIC DNA]</scope>
    <source>
        <strain evidence="1 2">CHLA-26</strain>
    </source>
</reference>
<name>A0AAI9J3V7_BORPT</name>
<dbReference type="EMBL" id="AXSB02000007">
    <property type="protein sequence ID" value="ETH32123.1"/>
    <property type="molecule type" value="Genomic_DNA"/>
</dbReference>
<dbReference type="Proteomes" id="UP000018679">
    <property type="component" value="Unassembled WGS sequence"/>
</dbReference>